<feature type="signal peptide" evidence="9">
    <location>
        <begin position="1"/>
        <end position="20"/>
    </location>
</feature>
<dbReference type="Gene3D" id="3.40.1620.60">
    <property type="match status" value="1"/>
</dbReference>
<evidence type="ECO:0000259" key="10">
    <source>
        <dbReference type="PROSITE" id="PS50215"/>
    </source>
</evidence>
<dbReference type="PROSITE" id="PS50215">
    <property type="entry name" value="ADAM_MEPRO"/>
    <property type="match status" value="1"/>
</dbReference>
<dbReference type="InterPro" id="IPR041645">
    <property type="entry name" value="ADAMTS_CR_2"/>
</dbReference>
<dbReference type="Pfam" id="PF01421">
    <property type="entry name" value="Reprolysin"/>
    <property type="match status" value="1"/>
</dbReference>
<feature type="binding site" evidence="8">
    <location>
        <position position="318"/>
    </location>
    <ligand>
        <name>Zn(2+)</name>
        <dbReference type="ChEBI" id="CHEBI:29105"/>
        <note>catalytic</note>
    </ligand>
</feature>
<feature type="binding site" evidence="8">
    <location>
        <position position="328"/>
    </location>
    <ligand>
        <name>Zn(2+)</name>
        <dbReference type="ChEBI" id="CHEBI:29105"/>
        <note>catalytic</note>
    </ligand>
</feature>
<name>A0A0K8RB70_IXORI</name>
<sequence>MFATFLCAFFLGLVLRVADCASSPGNVVYPRLLDSRGLDAEKMLYIQDDIVLRLQKTSVLSESFVFSENIDGTRVDKIMNGKELEANMYHDRSRMASVNIEEKNGRYKVKGILSDNLRIEPLDINARSAAGPIPHKIIKIEQRARLIGNSTVDSKIKKNTNNFYAELKIVVDDYHRNVFKTTDDLVQYFALCITLVNIRFEDTSNPLVQFLLTTLEVAENKFENQSFWAWDVDCPFRNHKLYMDPVKMIEKAVELYGNNTEDITVVVTTLDLADNFDGTAYNHVMGQAKFEGLCSAEKRVAIVEDVPPTYSFIQIIAHELAHTLGATHDGDNSSKKIAEENKTQCYGESGYLMAPSAHGKNSGYFSNCSIEQISRFVRKLNSSCREVKLEKYHSAKRTKLPGAIMNLTEYCKTKHTNYPRISAIQEKQYMPLCKVLCCADGEWPCFDEPAVDGMSCGNGKICFRNKCDHHEKHLKNGQSFIMPSSGGNGNTGKQ</sequence>
<dbReference type="SUPFAM" id="SSF55486">
    <property type="entry name" value="Metalloproteases ('zincins'), catalytic domain"/>
    <property type="match status" value="1"/>
</dbReference>
<dbReference type="EMBL" id="GADI01005477">
    <property type="protein sequence ID" value="JAA68331.1"/>
    <property type="molecule type" value="mRNA"/>
</dbReference>
<keyword evidence="4 8" id="KW-0862">Zinc</keyword>
<dbReference type="GO" id="GO:0006509">
    <property type="term" value="P:membrane protein ectodomain proteolysis"/>
    <property type="evidence" value="ECO:0007669"/>
    <property type="project" value="TreeGrafter"/>
</dbReference>
<evidence type="ECO:0000256" key="5">
    <source>
        <dbReference type="ARBA" id="ARBA00023049"/>
    </source>
</evidence>
<reference evidence="11" key="1">
    <citation type="submission" date="2012-12" db="EMBL/GenBank/DDBJ databases">
        <title>Identification and characterization of a phenylalanine ammonia-lyase gene family in Isatis indigotica Fort.</title>
        <authorList>
            <person name="Liu Q."/>
            <person name="Chen J."/>
            <person name="Zhou X."/>
            <person name="Di P."/>
            <person name="Xiao Y."/>
            <person name="Xuan H."/>
            <person name="Zhang L."/>
            <person name="Chen W."/>
        </authorList>
    </citation>
    <scope>NUCLEOTIDE SEQUENCE</scope>
    <source>
        <tissue evidence="11">Salivary gland</tissue>
    </source>
</reference>
<dbReference type="InterPro" id="IPR001590">
    <property type="entry name" value="Peptidase_M12B"/>
</dbReference>
<keyword evidence="3" id="KW-0378">Hydrolase</keyword>
<proteinExistence type="evidence at transcript level"/>
<evidence type="ECO:0000256" key="1">
    <source>
        <dbReference type="ARBA" id="ARBA00022670"/>
    </source>
</evidence>
<feature type="chain" id="PRO_5005516645" evidence="9">
    <location>
        <begin position="21"/>
        <end position="494"/>
    </location>
</feature>
<protein>
    <submittedName>
        <fullName evidence="11">Putative metalloprotease</fullName>
    </submittedName>
</protein>
<feature type="active site" evidence="8">
    <location>
        <position position="319"/>
    </location>
</feature>
<dbReference type="InterPro" id="IPR024079">
    <property type="entry name" value="MetalloPept_cat_dom_sf"/>
</dbReference>
<dbReference type="Gene3D" id="3.40.390.10">
    <property type="entry name" value="Collagenase (Catalytic Domain)"/>
    <property type="match status" value="1"/>
</dbReference>
<evidence type="ECO:0000256" key="8">
    <source>
        <dbReference type="PROSITE-ProRule" id="PRU00276"/>
    </source>
</evidence>
<keyword evidence="6" id="KW-1015">Disulfide bond</keyword>
<evidence type="ECO:0000256" key="9">
    <source>
        <dbReference type="SAM" id="SignalP"/>
    </source>
</evidence>
<dbReference type="PANTHER" id="PTHR11905">
    <property type="entry name" value="ADAM A DISINTEGRIN AND METALLOPROTEASE DOMAIN"/>
    <property type="match status" value="1"/>
</dbReference>
<dbReference type="AlphaFoldDB" id="A0A0K8RB70"/>
<dbReference type="PANTHER" id="PTHR11905:SF159">
    <property type="entry name" value="ADAM METALLOPROTEASE"/>
    <property type="match status" value="1"/>
</dbReference>
<feature type="binding site" evidence="8">
    <location>
        <position position="322"/>
    </location>
    <ligand>
        <name>Zn(2+)</name>
        <dbReference type="ChEBI" id="CHEBI:29105"/>
        <note>catalytic</note>
    </ligand>
</feature>
<dbReference type="Pfam" id="PF17771">
    <property type="entry name" value="ADAMTS_CR_2"/>
    <property type="match status" value="1"/>
</dbReference>
<evidence type="ECO:0000313" key="11">
    <source>
        <dbReference type="EMBL" id="JAA68331.1"/>
    </source>
</evidence>
<evidence type="ECO:0000256" key="2">
    <source>
        <dbReference type="ARBA" id="ARBA00022723"/>
    </source>
</evidence>
<accession>A0A0K8RB70</accession>
<evidence type="ECO:0000256" key="6">
    <source>
        <dbReference type="ARBA" id="ARBA00023157"/>
    </source>
</evidence>
<feature type="domain" description="Peptidase M12B" evidence="10">
    <location>
        <begin position="163"/>
        <end position="384"/>
    </location>
</feature>
<keyword evidence="2 8" id="KW-0479">Metal-binding</keyword>
<evidence type="ECO:0000256" key="4">
    <source>
        <dbReference type="ARBA" id="ARBA00022833"/>
    </source>
</evidence>
<keyword evidence="5 11" id="KW-0482">Metalloprotease</keyword>
<keyword evidence="1 11" id="KW-0645">Protease</keyword>
<organism evidence="11">
    <name type="scientific">Ixodes ricinus</name>
    <name type="common">Common tick</name>
    <name type="synonym">Acarus ricinus</name>
    <dbReference type="NCBI Taxonomy" id="34613"/>
    <lineage>
        <taxon>Eukaryota</taxon>
        <taxon>Metazoa</taxon>
        <taxon>Ecdysozoa</taxon>
        <taxon>Arthropoda</taxon>
        <taxon>Chelicerata</taxon>
        <taxon>Arachnida</taxon>
        <taxon>Acari</taxon>
        <taxon>Parasitiformes</taxon>
        <taxon>Ixodida</taxon>
        <taxon>Ixodoidea</taxon>
        <taxon>Ixodidae</taxon>
        <taxon>Ixodinae</taxon>
        <taxon>Ixodes</taxon>
    </lineage>
</organism>
<comment type="caution">
    <text evidence="8">Lacks conserved residue(s) required for the propagation of feature annotation.</text>
</comment>
<keyword evidence="7" id="KW-0325">Glycoprotein</keyword>
<evidence type="ECO:0000256" key="7">
    <source>
        <dbReference type="ARBA" id="ARBA00023180"/>
    </source>
</evidence>
<keyword evidence="9" id="KW-0732">Signal</keyword>
<evidence type="ECO:0000256" key="3">
    <source>
        <dbReference type="ARBA" id="ARBA00022801"/>
    </source>
</evidence>
<dbReference type="GO" id="GO:0004222">
    <property type="term" value="F:metalloendopeptidase activity"/>
    <property type="evidence" value="ECO:0007669"/>
    <property type="project" value="InterPro"/>
</dbReference>
<dbReference type="GO" id="GO:0046872">
    <property type="term" value="F:metal ion binding"/>
    <property type="evidence" value="ECO:0007669"/>
    <property type="project" value="UniProtKB-KW"/>
</dbReference>